<dbReference type="SUPFAM" id="SSF48371">
    <property type="entry name" value="ARM repeat"/>
    <property type="match status" value="1"/>
</dbReference>
<feature type="compositionally biased region" description="Low complexity" evidence="5">
    <location>
        <begin position="1"/>
        <end position="16"/>
    </location>
</feature>
<dbReference type="InterPro" id="IPR006594">
    <property type="entry name" value="LisH"/>
</dbReference>
<keyword evidence="3" id="KW-0833">Ubl conjugation pathway</keyword>
<dbReference type="GO" id="GO:0005634">
    <property type="term" value="C:nucleus"/>
    <property type="evidence" value="ECO:0007669"/>
    <property type="project" value="UniProtKB-SubCell"/>
</dbReference>
<evidence type="ECO:0000256" key="4">
    <source>
        <dbReference type="ARBA" id="ARBA00023242"/>
    </source>
</evidence>
<evidence type="ECO:0000256" key="1">
    <source>
        <dbReference type="ARBA" id="ARBA00004123"/>
    </source>
</evidence>
<feature type="region of interest" description="Disordered" evidence="5">
    <location>
        <begin position="497"/>
        <end position="519"/>
    </location>
</feature>
<evidence type="ECO:0000256" key="3">
    <source>
        <dbReference type="ARBA" id="ARBA00022786"/>
    </source>
</evidence>
<dbReference type="Proteomes" id="UP001054889">
    <property type="component" value="Unassembled WGS sequence"/>
</dbReference>
<evidence type="ECO:0000256" key="5">
    <source>
        <dbReference type="SAM" id="MobiDB-lite"/>
    </source>
</evidence>
<evidence type="ECO:0000313" key="6">
    <source>
        <dbReference type="EMBL" id="GJN25935.1"/>
    </source>
</evidence>
<dbReference type="InterPro" id="IPR033270">
    <property type="entry name" value="VPRBP/DCAF1"/>
</dbReference>
<dbReference type="GO" id="GO:0080008">
    <property type="term" value="C:Cul4-RING E3 ubiquitin ligase complex"/>
    <property type="evidence" value="ECO:0007669"/>
    <property type="project" value="TreeGrafter"/>
</dbReference>
<comment type="subcellular location">
    <subcellularLocation>
        <location evidence="1">Nucleus</location>
    </subcellularLocation>
</comment>
<dbReference type="EMBL" id="BQKI01000079">
    <property type="protein sequence ID" value="GJN25935.1"/>
    <property type="molecule type" value="Genomic_DNA"/>
</dbReference>
<evidence type="ECO:0000313" key="7">
    <source>
        <dbReference type="Proteomes" id="UP001054889"/>
    </source>
</evidence>
<feature type="region of interest" description="Disordered" evidence="5">
    <location>
        <begin position="1"/>
        <end position="21"/>
    </location>
</feature>
<gene>
    <name evidence="6" type="primary">gb13822</name>
    <name evidence="6" type="ORF">PR202_gb13822</name>
</gene>
<feature type="region of interest" description="Disordered" evidence="5">
    <location>
        <begin position="268"/>
        <end position="290"/>
    </location>
</feature>
<dbReference type="InterPro" id="IPR016024">
    <property type="entry name" value="ARM-type_fold"/>
</dbReference>
<feature type="compositionally biased region" description="Basic and acidic residues" evidence="5">
    <location>
        <begin position="376"/>
        <end position="390"/>
    </location>
</feature>
<dbReference type="PANTHER" id="PTHR13129">
    <property type="entry name" value="VPRBP PROTEIN-RELATED"/>
    <property type="match status" value="1"/>
</dbReference>
<evidence type="ECO:0000256" key="2">
    <source>
        <dbReference type="ARBA" id="ARBA00004906"/>
    </source>
</evidence>
<keyword evidence="7" id="KW-1185">Reference proteome</keyword>
<reference evidence="6" key="1">
    <citation type="journal article" date="2018" name="DNA Res.">
        <title>Multiple hybrid de novo genome assembly of finger millet, an orphan allotetraploid crop.</title>
        <authorList>
            <person name="Hatakeyama M."/>
            <person name="Aluri S."/>
            <person name="Balachadran M.T."/>
            <person name="Sivarajan S.R."/>
            <person name="Patrignani A."/>
            <person name="Gruter S."/>
            <person name="Poveda L."/>
            <person name="Shimizu-Inatsugi R."/>
            <person name="Baeten J."/>
            <person name="Francoijs K.J."/>
            <person name="Nataraja K.N."/>
            <person name="Reddy Y.A.N."/>
            <person name="Phadnis S."/>
            <person name="Ravikumar R.L."/>
            <person name="Schlapbach R."/>
            <person name="Sreeman S.M."/>
            <person name="Shimizu K.K."/>
        </authorList>
    </citation>
    <scope>NUCLEOTIDE SEQUENCE</scope>
</reference>
<organism evidence="6 7">
    <name type="scientific">Eleusine coracana subsp. coracana</name>
    <dbReference type="NCBI Taxonomy" id="191504"/>
    <lineage>
        <taxon>Eukaryota</taxon>
        <taxon>Viridiplantae</taxon>
        <taxon>Streptophyta</taxon>
        <taxon>Embryophyta</taxon>
        <taxon>Tracheophyta</taxon>
        <taxon>Spermatophyta</taxon>
        <taxon>Magnoliopsida</taxon>
        <taxon>Liliopsida</taxon>
        <taxon>Poales</taxon>
        <taxon>Poaceae</taxon>
        <taxon>PACMAD clade</taxon>
        <taxon>Chloridoideae</taxon>
        <taxon>Cynodonteae</taxon>
        <taxon>Eleusininae</taxon>
        <taxon>Eleusine</taxon>
    </lineage>
</organism>
<accession>A0AAV5EUR4</accession>
<dbReference type="PANTHER" id="PTHR13129:SF4">
    <property type="entry name" value="DDB1- AND CUL4-ASSOCIATED FACTOR 1"/>
    <property type="match status" value="1"/>
</dbReference>
<reference evidence="6" key="2">
    <citation type="submission" date="2021-12" db="EMBL/GenBank/DDBJ databases">
        <title>Resequencing data analysis of finger millet.</title>
        <authorList>
            <person name="Hatakeyama M."/>
            <person name="Aluri S."/>
            <person name="Balachadran M.T."/>
            <person name="Sivarajan S.R."/>
            <person name="Poveda L."/>
            <person name="Shimizu-Inatsugi R."/>
            <person name="Schlapbach R."/>
            <person name="Sreeman S.M."/>
            <person name="Shimizu K.K."/>
        </authorList>
    </citation>
    <scope>NUCLEOTIDE SEQUENCE</scope>
</reference>
<feature type="region of interest" description="Disordered" evidence="5">
    <location>
        <begin position="1062"/>
        <end position="1086"/>
    </location>
</feature>
<protein>
    <recommendedName>
        <fullName evidence="8">LisH domain-containing protein</fullName>
    </recommendedName>
</protein>
<comment type="caution">
    <text evidence="6">The sequence shown here is derived from an EMBL/GenBank/DDBJ whole genome shotgun (WGS) entry which is preliminary data.</text>
</comment>
<sequence>MADAQPDAAAAAAATEPGEDDEALLARAQAVIARVLDREMDPNPRLLHTLATFCELHEQRYLQLCASNPVFNNINTRSSYTIGKLANMLRDNDDFYELVFCKFLSDTSYSVAVRAAAARLLLSCHSAWTPQYPHVFEDPIIENIKNWVTEDAEASNECEWRYLGRDKPTDAQMLRTYAIGLLAMALCSGGSLVEGVLNMGVSAKLMRFLRMRVLGDASSSQKDANHPIDTKHSRGRDDNRGKSRLAQESSRFDGIRTGFGMLADHALEKDNDTGVGTRQPHGERWFDDPNSLCPEHADALVDETDTCDTKSKHGDKHQVVRLGRDEDISENGELLKRKLNRAGPRVRVKGKAGENLPESEATPLSPTSGLRIGGRATRDRNASRIEEPKMATDPNNSSTGLSLGSISIEEYEDRFRDCIIGLKDISSIVLKAVRAAEAEARSANAPDEAVKAAGDAAAELVKSSALEVWKSENNGDAVVLAAEKAASTVVEAAMSTSVSRSSNQVSEEPVPEEPVQTNEDQELEDFVISDHGQLLQVREKYSIQCLQILGEYVEALGPVLHEKGVDVCLALLQRSINDKEGCGHFLLLPDVLKLICALAAHRKFAALFVDRGGIQRILSVPRVTQTYTALSASLFTFGSLQSTMERVCALSSDTLDNVVELALQLLECPQDLARKSAAIFFAAAFVFKAVLDLFDARDGMQKLLDILKGCASGSGGNSAGLGSSNANQGNDRSPAEVLTSSEKQVAYHTCVALRQYFRAHLLQLVDSIRPSRSVRSIARNTSSARAGYKPFDIGNEAMEAIFRQIQRDRKLGPALVRTRWAVLERFVASNGHITMLELCKLLSSRMVTHPVAIDSIRALACRVLLGLARDDTIAHILTKLQVGKKLSELIRETSAQASGGDSGRWQTELTQVAIELIGVLTNSGKETTLAATDAAAPALRRIERAGIAAATPISYHSRELMQLIHEHLLGSGFTVTASMLQKEAGIAPLPLTAAVLPVHQVPALEASSAQQPWPSGRVQGFLSDKTNVSFDQSVHVSDSVLASSKKKALTFSSSFSQRTQSPNIFCGNRTSSTPKSPLPTTADTGDVEISQKTPLSLPIKRKLVDMKDINSASVAKRPATTDQACQSSIFQTPAPARRGLSVVVDSPTAFYSGRANFNNISTENMDNAQGTPGVVTTTSHPGVNDQQSGNLERMTLDSMIVQYLKHQHRQCPAPVTTLPPLSLFAPSCLSRAQSQPQCTCKHSCSYGKP</sequence>
<keyword evidence="4" id="KW-0539">Nucleus</keyword>
<proteinExistence type="predicted"/>
<name>A0AAV5EUR4_ELECO</name>
<feature type="compositionally biased region" description="Basic and acidic residues" evidence="5">
    <location>
        <begin position="223"/>
        <end position="241"/>
    </location>
</feature>
<dbReference type="SMART" id="SM00667">
    <property type="entry name" value="LisH"/>
    <property type="match status" value="1"/>
</dbReference>
<feature type="region of interest" description="Disordered" evidence="5">
    <location>
        <begin position="219"/>
        <end position="249"/>
    </location>
</feature>
<evidence type="ECO:0008006" key="8">
    <source>
        <dbReference type="Google" id="ProtNLM"/>
    </source>
</evidence>
<feature type="compositionally biased region" description="Low complexity" evidence="5">
    <location>
        <begin position="497"/>
        <end position="518"/>
    </location>
</feature>
<dbReference type="GO" id="GO:0016567">
    <property type="term" value="P:protein ubiquitination"/>
    <property type="evidence" value="ECO:0007669"/>
    <property type="project" value="InterPro"/>
</dbReference>
<comment type="pathway">
    <text evidence="2">Protein modification; protein ubiquitination.</text>
</comment>
<dbReference type="PROSITE" id="PS50896">
    <property type="entry name" value="LISH"/>
    <property type="match status" value="1"/>
</dbReference>
<feature type="compositionally biased region" description="Low complexity" evidence="5">
    <location>
        <begin position="1070"/>
        <end position="1081"/>
    </location>
</feature>
<dbReference type="AlphaFoldDB" id="A0AAV5EUR4"/>
<feature type="region of interest" description="Disordered" evidence="5">
    <location>
        <begin position="345"/>
        <end position="402"/>
    </location>
</feature>